<sequence length="227" mass="23641">MIKRFAFSAPILMLLAAASPAPQGSSPADVYVTVQTSAGTITLDLDAAHAPLTTGNFLKYVDGKRFDGTAFYRAMHLEWGTPPNGLIQGGTQNDPKRILKPVAHEPTSQTGILHKRGTISMARFAPGTATGDFSIMLSDQPGLDAKPDAPDADAKAGFAAFGQVVSGMDVVEKIFGMPRSVTKGVGVMKGQMLDPPVRIISMKRVAAPPAPPAAPAVAPPFAVPAIP</sequence>
<comment type="caution">
    <text evidence="6">The sequence shown here is derived from an EMBL/GenBank/DDBJ whole genome shotgun (WGS) entry which is preliminary data.</text>
</comment>
<accession>A0A7W6C022</accession>
<feature type="signal peptide" evidence="4">
    <location>
        <begin position="1"/>
        <end position="23"/>
    </location>
</feature>
<protein>
    <recommendedName>
        <fullName evidence="1">peptidylprolyl isomerase</fullName>
        <ecNumber evidence="1">5.2.1.8</ecNumber>
    </recommendedName>
</protein>
<dbReference type="SUPFAM" id="SSF50891">
    <property type="entry name" value="Cyclophilin-like"/>
    <property type="match status" value="1"/>
</dbReference>
<proteinExistence type="predicted"/>
<keyword evidence="4" id="KW-0732">Signal</keyword>
<keyword evidence="3 6" id="KW-0413">Isomerase</keyword>
<evidence type="ECO:0000313" key="7">
    <source>
        <dbReference type="Proteomes" id="UP000561459"/>
    </source>
</evidence>
<dbReference type="EMBL" id="JACIDY010000002">
    <property type="protein sequence ID" value="MBB3939650.1"/>
    <property type="molecule type" value="Genomic_DNA"/>
</dbReference>
<name>A0A7W6C022_9SPHN</name>
<dbReference type="PANTHER" id="PTHR43246">
    <property type="entry name" value="PEPTIDYL-PROLYL CIS-TRANS ISOMERASE CYP38, CHLOROPLASTIC"/>
    <property type="match status" value="1"/>
</dbReference>
<reference evidence="6 7" key="1">
    <citation type="submission" date="2020-08" db="EMBL/GenBank/DDBJ databases">
        <title>Genomic Encyclopedia of Type Strains, Phase IV (KMG-IV): sequencing the most valuable type-strain genomes for metagenomic binning, comparative biology and taxonomic classification.</title>
        <authorList>
            <person name="Goeker M."/>
        </authorList>
    </citation>
    <scope>NUCLEOTIDE SEQUENCE [LARGE SCALE GENOMIC DNA]</scope>
    <source>
        <strain evidence="6 7">DSM 27568</strain>
    </source>
</reference>
<evidence type="ECO:0000256" key="3">
    <source>
        <dbReference type="ARBA" id="ARBA00023235"/>
    </source>
</evidence>
<dbReference type="Gene3D" id="2.40.100.10">
    <property type="entry name" value="Cyclophilin-like"/>
    <property type="match status" value="1"/>
</dbReference>
<dbReference type="Pfam" id="PF00160">
    <property type="entry name" value="Pro_isomerase"/>
    <property type="match status" value="1"/>
</dbReference>
<feature type="chain" id="PRO_5030942351" description="peptidylprolyl isomerase" evidence="4">
    <location>
        <begin position="24"/>
        <end position="227"/>
    </location>
</feature>
<evidence type="ECO:0000259" key="5">
    <source>
        <dbReference type="PROSITE" id="PS50072"/>
    </source>
</evidence>
<dbReference type="Proteomes" id="UP000561459">
    <property type="component" value="Unassembled WGS sequence"/>
</dbReference>
<feature type="domain" description="PPIase cyclophilin-type" evidence="5">
    <location>
        <begin position="35"/>
        <end position="207"/>
    </location>
</feature>
<dbReference type="AlphaFoldDB" id="A0A7W6C022"/>
<dbReference type="CDD" id="cd00317">
    <property type="entry name" value="cyclophilin"/>
    <property type="match status" value="1"/>
</dbReference>
<evidence type="ECO:0000256" key="2">
    <source>
        <dbReference type="ARBA" id="ARBA00023110"/>
    </source>
</evidence>
<gene>
    <name evidence="6" type="ORF">GGR39_001290</name>
</gene>
<evidence type="ECO:0000256" key="4">
    <source>
        <dbReference type="SAM" id="SignalP"/>
    </source>
</evidence>
<organism evidence="6 7">
    <name type="scientific">Novosphingobium fluoreni</name>
    <dbReference type="NCBI Taxonomy" id="1391222"/>
    <lineage>
        <taxon>Bacteria</taxon>
        <taxon>Pseudomonadati</taxon>
        <taxon>Pseudomonadota</taxon>
        <taxon>Alphaproteobacteria</taxon>
        <taxon>Sphingomonadales</taxon>
        <taxon>Sphingomonadaceae</taxon>
        <taxon>Novosphingobium</taxon>
    </lineage>
</organism>
<dbReference type="RefSeq" id="WP_183616342.1">
    <property type="nucleotide sequence ID" value="NZ_JACIDY010000002.1"/>
</dbReference>
<evidence type="ECO:0000256" key="1">
    <source>
        <dbReference type="ARBA" id="ARBA00013194"/>
    </source>
</evidence>
<dbReference type="EC" id="5.2.1.8" evidence="1"/>
<dbReference type="InterPro" id="IPR044665">
    <property type="entry name" value="E_coli_cyclophilin_A-like"/>
</dbReference>
<dbReference type="InterPro" id="IPR002130">
    <property type="entry name" value="Cyclophilin-type_PPIase_dom"/>
</dbReference>
<dbReference type="PROSITE" id="PS50072">
    <property type="entry name" value="CSA_PPIASE_2"/>
    <property type="match status" value="1"/>
</dbReference>
<dbReference type="InterPro" id="IPR029000">
    <property type="entry name" value="Cyclophilin-like_dom_sf"/>
</dbReference>
<keyword evidence="7" id="KW-1185">Reference proteome</keyword>
<keyword evidence="2" id="KW-0697">Rotamase</keyword>
<evidence type="ECO:0000313" key="6">
    <source>
        <dbReference type="EMBL" id="MBB3939650.1"/>
    </source>
</evidence>
<dbReference type="GO" id="GO:0003755">
    <property type="term" value="F:peptidyl-prolyl cis-trans isomerase activity"/>
    <property type="evidence" value="ECO:0007669"/>
    <property type="project" value="UniProtKB-KW"/>
</dbReference>